<protein>
    <submittedName>
        <fullName evidence="1">Beta-carotene isomerase D27, chloroplastic</fullName>
    </submittedName>
</protein>
<dbReference type="GO" id="GO:0009536">
    <property type="term" value="C:plastid"/>
    <property type="evidence" value="ECO:0007669"/>
    <property type="project" value="TreeGrafter"/>
</dbReference>
<reference evidence="1" key="1">
    <citation type="submission" date="2020-06" db="EMBL/GenBank/DDBJ databases">
        <authorList>
            <person name="Li T."/>
            <person name="Hu X."/>
            <person name="Zhang T."/>
            <person name="Song X."/>
            <person name="Zhang H."/>
            <person name="Dai N."/>
            <person name="Sheng W."/>
            <person name="Hou X."/>
            <person name="Wei L."/>
        </authorList>
    </citation>
    <scope>NUCLEOTIDE SEQUENCE</scope>
    <source>
        <strain evidence="1">3651</strain>
        <tissue evidence="1">Leaf</tissue>
    </source>
</reference>
<keyword evidence="2" id="KW-1185">Reference proteome</keyword>
<dbReference type="Proteomes" id="UP001293254">
    <property type="component" value="Unassembled WGS sequence"/>
</dbReference>
<sequence length="157" mass="17601">MDATLVWPHKSLSPPAGINRRVTMQNLRRRSPFLLSSVLTDSSNLDTSSSSSSSTHESITVYNDNWFDRLAINHLSNSLQTSAGLRSKKSGYDGLMEAATMASRRFSPVEQRELIKRVLPPSKFAREYFAVFTTVFFAWLVGPCQVFGGDKLCRNVH</sequence>
<name>A0AAE1XUJ7_9LAMI</name>
<dbReference type="AlphaFoldDB" id="A0AAE1XUJ7"/>
<proteinExistence type="predicted"/>
<dbReference type="PANTHER" id="PTHR33591">
    <property type="entry name" value="BETA-CAROTENE ISOMERASE D27"/>
    <property type="match status" value="1"/>
</dbReference>
<dbReference type="InterPro" id="IPR038938">
    <property type="entry name" value="D27-like"/>
</dbReference>
<reference evidence="1" key="2">
    <citation type="journal article" date="2024" name="Plant">
        <title>Genomic evolution and insights into agronomic trait innovations of Sesamum species.</title>
        <authorList>
            <person name="Miao H."/>
            <person name="Wang L."/>
            <person name="Qu L."/>
            <person name="Liu H."/>
            <person name="Sun Y."/>
            <person name="Le M."/>
            <person name="Wang Q."/>
            <person name="Wei S."/>
            <person name="Zheng Y."/>
            <person name="Lin W."/>
            <person name="Duan Y."/>
            <person name="Cao H."/>
            <person name="Xiong S."/>
            <person name="Wang X."/>
            <person name="Wei L."/>
            <person name="Li C."/>
            <person name="Ma Q."/>
            <person name="Ju M."/>
            <person name="Zhao R."/>
            <person name="Li G."/>
            <person name="Mu C."/>
            <person name="Tian Q."/>
            <person name="Mei H."/>
            <person name="Zhang T."/>
            <person name="Gao T."/>
            <person name="Zhang H."/>
        </authorList>
    </citation>
    <scope>NUCLEOTIDE SEQUENCE</scope>
    <source>
        <strain evidence="1">3651</strain>
    </source>
</reference>
<gene>
    <name evidence="1" type="ORF">Salat_2245500</name>
</gene>
<comment type="caution">
    <text evidence="1">The sequence shown here is derived from an EMBL/GenBank/DDBJ whole genome shotgun (WGS) entry which is preliminary data.</text>
</comment>
<dbReference type="GO" id="GO:1901601">
    <property type="term" value="P:strigolactone biosynthetic process"/>
    <property type="evidence" value="ECO:0007669"/>
    <property type="project" value="TreeGrafter"/>
</dbReference>
<dbReference type="GO" id="GO:0016859">
    <property type="term" value="F:cis-trans isomerase activity"/>
    <property type="evidence" value="ECO:0007669"/>
    <property type="project" value="TreeGrafter"/>
</dbReference>
<dbReference type="PANTHER" id="PTHR33591:SF1">
    <property type="entry name" value="BETA-CAROTENE ISOMERASE D27, CHLOROPLASTIC"/>
    <property type="match status" value="1"/>
</dbReference>
<evidence type="ECO:0000313" key="2">
    <source>
        <dbReference type="Proteomes" id="UP001293254"/>
    </source>
</evidence>
<accession>A0AAE1XUJ7</accession>
<keyword evidence="1" id="KW-0413">Isomerase</keyword>
<evidence type="ECO:0000313" key="1">
    <source>
        <dbReference type="EMBL" id="KAK4418328.1"/>
    </source>
</evidence>
<organism evidence="1 2">
    <name type="scientific">Sesamum alatum</name>
    <dbReference type="NCBI Taxonomy" id="300844"/>
    <lineage>
        <taxon>Eukaryota</taxon>
        <taxon>Viridiplantae</taxon>
        <taxon>Streptophyta</taxon>
        <taxon>Embryophyta</taxon>
        <taxon>Tracheophyta</taxon>
        <taxon>Spermatophyta</taxon>
        <taxon>Magnoliopsida</taxon>
        <taxon>eudicotyledons</taxon>
        <taxon>Gunneridae</taxon>
        <taxon>Pentapetalae</taxon>
        <taxon>asterids</taxon>
        <taxon>lamiids</taxon>
        <taxon>Lamiales</taxon>
        <taxon>Pedaliaceae</taxon>
        <taxon>Sesamum</taxon>
    </lineage>
</organism>
<dbReference type="EMBL" id="JACGWO010000009">
    <property type="protein sequence ID" value="KAK4418328.1"/>
    <property type="molecule type" value="Genomic_DNA"/>
</dbReference>